<dbReference type="InterPro" id="IPR040240">
    <property type="entry name" value="TAF1"/>
</dbReference>
<feature type="compositionally biased region" description="Low complexity" evidence="3">
    <location>
        <begin position="171"/>
        <end position="207"/>
    </location>
</feature>
<evidence type="ECO:0000313" key="5">
    <source>
        <dbReference type="EMBL" id="GLI68617.1"/>
    </source>
</evidence>
<protein>
    <recommendedName>
        <fullName evidence="4">TAFII-230 TBP-binding domain-containing protein</fullName>
    </recommendedName>
</protein>
<proteinExistence type="predicted"/>
<keyword evidence="6" id="KW-1185">Reference proteome</keyword>
<dbReference type="InterPro" id="IPR036741">
    <property type="entry name" value="TAFII-230_TBP-bd_sf"/>
</dbReference>
<feature type="compositionally biased region" description="Low complexity" evidence="3">
    <location>
        <begin position="215"/>
        <end position="230"/>
    </location>
</feature>
<reference evidence="5 6" key="1">
    <citation type="journal article" date="2023" name="IScience">
        <title>Expanded male sex-determining region conserved during the evolution of homothallism in the green alga Volvox.</title>
        <authorList>
            <person name="Yamamoto K."/>
            <person name="Matsuzaki R."/>
            <person name="Mahakham W."/>
            <person name="Heman W."/>
            <person name="Sekimoto H."/>
            <person name="Kawachi M."/>
            <person name="Minakuchi Y."/>
            <person name="Toyoda A."/>
            <person name="Nozaki H."/>
        </authorList>
    </citation>
    <scope>NUCLEOTIDE SEQUENCE [LARGE SCALE GENOMIC DNA]</scope>
    <source>
        <strain evidence="5 6">NIES-4468</strain>
    </source>
</reference>
<gene>
    <name evidence="5" type="ORF">VaNZ11_013091</name>
</gene>
<sequence>MPRSSQRDDDEGEEGGDIFTSILFGNINEDGRADADYLDEDARQSLTILRSKLGREEGDITKGLTKEVEEEGSGDAGSAAAAAAIVPVAGALNYECETDEADDYDTPAAVKGPGGTAPGPPQLLHLPGVQFYIQQQQQQQAAGLAPGVPGGAGAAAVAGVAGGDDDYDTPAAGTTAAASALASSRLPPTGRPLGPGVPVGPGVSPSLAPGPPPAFTAGPSASGPMAPGGPVQEQLEPGLAAHMEAPGAPFRPPGGAPAAATSLMSPGLPAAGAPTAMAPGLMAPSAPTISVPWVAAGQSAPGGAGDRGVGSAAAAAGMEAGRGPTSASVGDVAAEVSEQPADAAVDAKTRLESKQDALGLQILAVLPSGERVIRHTALDIFNSERHSRDMRLEAAEYGAIVAAARERQRRAQKQHAARLALEQSRRE</sequence>
<dbReference type="Pfam" id="PF09247">
    <property type="entry name" value="TBP-binding"/>
    <property type="match status" value="1"/>
</dbReference>
<evidence type="ECO:0000259" key="4">
    <source>
        <dbReference type="Pfam" id="PF09247"/>
    </source>
</evidence>
<feature type="region of interest" description="Disordered" evidence="3">
    <location>
        <begin position="243"/>
        <end position="262"/>
    </location>
</feature>
<accession>A0ABQ5SH17</accession>
<organism evidence="5 6">
    <name type="scientific">Volvox africanus</name>
    <dbReference type="NCBI Taxonomy" id="51714"/>
    <lineage>
        <taxon>Eukaryota</taxon>
        <taxon>Viridiplantae</taxon>
        <taxon>Chlorophyta</taxon>
        <taxon>core chlorophytes</taxon>
        <taxon>Chlorophyceae</taxon>
        <taxon>CS clade</taxon>
        <taxon>Chlamydomonadales</taxon>
        <taxon>Volvocaceae</taxon>
        <taxon>Volvox</taxon>
    </lineage>
</organism>
<dbReference type="PANTHER" id="PTHR13900:SF0">
    <property type="entry name" value="TRANSCRIPTION INITIATION FACTOR TFIID SUBUNIT 1"/>
    <property type="match status" value="1"/>
</dbReference>
<feature type="non-terminal residue" evidence="5">
    <location>
        <position position="427"/>
    </location>
</feature>
<evidence type="ECO:0000256" key="2">
    <source>
        <dbReference type="ARBA" id="ARBA00023163"/>
    </source>
</evidence>
<name>A0ABQ5SH17_9CHLO</name>
<feature type="domain" description="TAFII-230 TBP-binding" evidence="4">
    <location>
        <begin position="8"/>
        <end position="54"/>
    </location>
</feature>
<dbReference type="Proteomes" id="UP001165090">
    <property type="component" value="Unassembled WGS sequence"/>
</dbReference>
<feature type="region of interest" description="Disordered" evidence="3">
    <location>
        <begin position="171"/>
        <end position="233"/>
    </location>
</feature>
<evidence type="ECO:0000256" key="3">
    <source>
        <dbReference type="SAM" id="MobiDB-lite"/>
    </source>
</evidence>
<comment type="caution">
    <text evidence="5">The sequence shown here is derived from an EMBL/GenBank/DDBJ whole genome shotgun (WGS) entry which is preliminary data.</text>
</comment>
<evidence type="ECO:0000256" key="1">
    <source>
        <dbReference type="ARBA" id="ARBA00023015"/>
    </source>
</evidence>
<dbReference type="SUPFAM" id="SSF47055">
    <property type="entry name" value="TAF(II)230 TBP-binding fragment"/>
    <property type="match status" value="1"/>
</dbReference>
<dbReference type="EMBL" id="BSDZ01000080">
    <property type="protein sequence ID" value="GLI68617.1"/>
    <property type="molecule type" value="Genomic_DNA"/>
</dbReference>
<keyword evidence="2" id="KW-0804">Transcription</keyword>
<dbReference type="InterPro" id="IPR009067">
    <property type="entry name" value="TAF_II_230-bd"/>
</dbReference>
<keyword evidence="1" id="KW-0805">Transcription regulation</keyword>
<evidence type="ECO:0000313" key="6">
    <source>
        <dbReference type="Proteomes" id="UP001165090"/>
    </source>
</evidence>
<dbReference type="PANTHER" id="PTHR13900">
    <property type="entry name" value="TRANSCRIPTION INITIATION FACTOR TFIID"/>
    <property type="match status" value="1"/>
</dbReference>